<protein>
    <submittedName>
        <fullName evidence="2">Uncharacterized protein</fullName>
    </submittedName>
</protein>
<dbReference type="Proteomes" id="UP000053815">
    <property type="component" value="Unassembled WGS sequence"/>
</dbReference>
<accession>A0A0C9MC93</accession>
<dbReference type="OrthoDB" id="6338748at2759"/>
<reference evidence="2" key="1">
    <citation type="submission" date="2014-09" db="EMBL/GenBank/DDBJ databases">
        <title>Draft genome sequence of an oleaginous Mucoromycotina fungus Mucor ambiguus NBRC6742.</title>
        <authorList>
            <person name="Takeda I."/>
            <person name="Yamane N."/>
            <person name="Morita T."/>
            <person name="Tamano K."/>
            <person name="Machida M."/>
            <person name="Baker S."/>
            <person name="Koike H."/>
        </authorList>
    </citation>
    <scope>NUCLEOTIDE SEQUENCE</scope>
    <source>
        <strain evidence="2">NBRC 6742</strain>
    </source>
</reference>
<name>A0A0C9MC93_9FUNG</name>
<evidence type="ECO:0000313" key="2">
    <source>
        <dbReference type="EMBL" id="GAN04974.1"/>
    </source>
</evidence>
<keyword evidence="3" id="KW-1185">Reference proteome</keyword>
<feature type="chain" id="PRO_5002209271" evidence="1">
    <location>
        <begin position="21"/>
        <end position="260"/>
    </location>
</feature>
<organism evidence="2">
    <name type="scientific">Mucor ambiguus</name>
    <dbReference type="NCBI Taxonomy" id="91626"/>
    <lineage>
        <taxon>Eukaryota</taxon>
        <taxon>Fungi</taxon>
        <taxon>Fungi incertae sedis</taxon>
        <taxon>Mucoromycota</taxon>
        <taxon>Mucoromycotina</taxon>
        <taxon>Mucoromycetes</taxon>
        <taxon>Mucorales</taxon>
        <taxon>Mucorineae</taxon>
        <taxon>Mucoraceae</taxon>
        <taxon>Mucor</taxon>
    </lineage>
</organism>
<dbReference type="Pfam" id="PF11958">
    <property type="entry name" value="DUF3472"/>
    <property type="match status" value="1"/>
</dbReference>
<sequence length="260" mass="29207">MYLSSLIPFAFLAFSSNVLCTSLHNRWEVPVGFGNIKEIKSSIRVPHGSDAVHTFWMANGFNQGYMGMQRNSATERRILFSIWDDNHGSIVDLVEKNHGAVAEGFGGEGTGAHAYVHHNWTAEQTVFFKVTANVNKAKGGSAFSGYYSTDLGKTWELVATFFAQKQPYWLSSPYDFLENWTADQTALREGYYGNYSITNTEGKAYNIERTHFTRTKPLKPTDLWEQKIVGGPGKEVYMRIDGTKEQGVYHPPSNPPTQIV</sequence>
<dbReference type="InterPro" id="IPR021862">
    <property type="entry name" value="DUF3472"/>
</dbReference>
<dbReference type="AlphaFoldDB" id="A0A0C9MC93"/>
<gene>
    <name evidence="2" type="ORF">MAM1_0078c04442</name>
</gene>
<feature type="signal peptide" evidence="1">
    <location>
        <begin position="1"/>
        <end position="20"/>
    </location>
</feature>
<proteinExistence type="predicted"/>
<keyword evidence="1" id="KW-0732">Signal</keyword>
<dbReference type="EMBL" id="DF836367">
    <property type="protein sequence ID" value="GAN04974.1"/>
    <property type="molecule type" value="Genomic_DNA"/>
</dbReference>
<evidence type="ECO:0000256" key="1">
    <source>
        <dbReference type="SAM" id="SignalP"/>
    </source>
</evidence>
<evidence type="ECO:0000313" key="3">
    <source>
        <dbReference type="Proteomes" id="UP000053815"/>
    </source>
</evidence>